<name>A0A8J8P2G7_HALGN</name>
<keyword evidence="3" id="KW-1185">Reference proteome</keyword>
<gene>
    <name evidence="2" type="ORF">FGO68_gene7677</name>
</gene>
<feature type="compositionally biased region" description="Low complexity" evidence="1">
    <location>
        <begin position="82"/>
        <end position="97"/>
    </location>
</feature>
<evidence type="ECO:0000313" key="3">
    <source>
        <dbReference type="Proteomes" id="UP000785679"/>
    </source>
</evidence>
<dbReference type="EMBL" id="RRYP01002621">
    <property type="protein sequence ID" value="TNV84579.1"/>
    <property type="molecule type" value="Genomic_DNA"/>
</dbReference>
<protein>
    <submittedName>
        <fullName evidence="2">Uncharacterized protein</fullName>
    </submittedName>
</protein>
<organism evidence="2 3">
    <name type="scientific">Halteria grandinella</name>
    <dbReference type="NCBI Taxonomy" id="5974"/>
    <lineage>
        <taxon>Eukaryota</taxon>
        <taxon>Sar</taxon>
        <taxon>Alveolata</taxon>
        <taxon>Ciliophora</taxon>
        <taxon>Intramacronucleata</taxon>
        <taxon>Spirotrichea</taxon>
        <taxon>Stichotrichia</taxon>
        <taxon>Sporadotrichida</taxon>
        <taxon>Halteriidae</taxon>
        <taxon>Halteria</taxon>
    </lineage>
</organism>
<comment type="caution">
    <text evidence="2">The sequence shown here is derived from an EMBL/GenBank/DDBJ whole genome shotgun (WGS) entry which is preliminary data.</text>
</comment>
<feature type="region of interest" description="Disordered" evidence="1">
    <location>
        <begin position="67"/>
        <end position="97"/>
    </location>
</feature>
<evidence type="ECO:0000313" key="2">
    <source>
        <dbReference type="EMBL" id="TNV84579.1"/>
    </source>
</evidence>
<accession>A0A8J8P2G7</accession>
<sequence length="131" mass="15346">MQLLMLIIHYLRNHLHYHLLGSLKGDRCFSLFRAKPRCLMFYHSLERLAYFRIWRIRADNEEEPDQYLAPCTNLPQETSQRPLQPASSHSHPPHLPSSLHLPLPFQFSFSIPSLLLKGHSVSTRHSGRPRI</sequence>
<dbReference type="AlphaFoldDB" id="A0A8J8P2G7"/>
<proteinExistence type="predicted"/>
<reference evidence="2" key="1">
    <citation type="submission" date="2019-06" db="EMBL/GenBank/DDBJ databases">
        <authorList>
            <person name="Zheng W."/>
        </authorList>
    </citation>
    <scope>NUCLEOTIDE SEQUENCE</scope>
    <source>
        <strain evidence="2">QDHG01</strain>
    </source>
</reference>
<dbReference type="Proteomes" id="UP000785679">
    <property type="component" value="Unassembled WGS sequence"/>
</dbReference>
<evidence type="ECO:0000256" key="1">
    <source>
        <dbReference type="SAM" id="MobiDB-lite"/>
    </source>
</evidence>